<keyword evidence="1" id="KW-0732">Signal</keyword>
<dbReference type="Pfam" id="PF14125">
    <property type="entry name" value="DUF4292"/>
    <property type="match status" value="1"/>
</dbReference>
<evidence type="ECO:0000313" key="3">
    <source>
        <dbReference type="Proteomes" id="UP001500567"/>
    </source>
</evidence>
<gene>
    <name evidence="2" type="ORF">GCM10022408_29100</name>
</gene>
<keyword evidence="3" id="KW-1185">Reference proteome</keyword>
<dbReference type="InterPro" id="IPR025634">
    <property type="entry name" value="DUF4292"/>
</dbReference>
<organism evidence="2 3">
    <name type="scientific">Hymenobacter fastidiosus</name>
    <dbReference type="NCBI Taxonomy" id="486264"/>
    <lineage>
        <taxon>Bacteria</taxon>
        <taxon>Pseudomonadati</taxon>
        <taxon>Bacteroidota</taxon>
        <taxon>Cytophagia</taxon>
        <taxon>Cytophagales</taxon>
        <taxon>Hymenobacteraceae</taxon>
        <taxon>Hymenobacter</taxon>
    </lineage>
</organism>
<dbReference type="EMBL" id="BAABDJ010000035">
    <property type="protein sequence ID" value="GAA4014130.1"/>
    <property type="molecule type" value="Genomic_DNA"/>
</dbReference>
<feature type="signal peptide" evidence="1">
    <location>
        <begin position="1"/>
        <end position="21"/>
    </location>
</feature>
<feature type="chain" id="PRO_5046220532" evidence="1">
    <location>
        <begin position="22"/>
        <end position="256"/>
    </location>
</feature>
<protein>
    <submittedName>
        <fullName evidence="2">DUF4292 domain-containing protein</fullName>
    </submittedName>
</protein>
<evidence type="ECO:0000256" key="1">
    <source>
        <dbReference type="SAM" id="SignalP"/>
    </source>
</evidence>
<comment type="caution">
    <text evidence="2">The sequence shown here is derived from an EMBL/GenBank/DDBJ whole genome shotgun (WGS) entry which is preliminary data.</text>
</comment>
<evidence type="ECO:0000313" key="2">
    <source>
        <dbReference type="EMBL" id="GAA4014130.1"/>
    </source>
</evidence>
<dbReference type="PROSITE" id="PS51257">
    <property type="entry name" value="PROKAR_LIPOPROTEIN"/>
    <property type="match status" value="1"/>
</dbReference>
<dbReference type="Proteomes" id="UP001500567">
    <property type="component" value="Unassembled WGS sequence"/>
</dbReference>
<reference evidence="3" key="1">
    <citation type="journal article" date="2019" name="Int. J. Syst. Evol. Microbiol.">
        <title>The Global Catalogue of Microorganisms (GCM) 10K type strain sequencing project: providing services to taxonomists for standard genome sequencing and annotation.</title>
        <authorList>
            <consortium name="The Broad Institute Genomics Platform"/>
            <consortium name="The Broad Institute Genome Sequencing Center for Infectious Disease"/>
            <person name="Wu L."/>
            <person name="Ma J."/>
        </authorList>
    </citation>
    <scope>NUCLEOTIDE SEQUENCE [LARGE SCALE GENOMIC DNA]</scope>
    <source>
        <strain evidence="3">JCM 17224</strain>
    </source>
</reference>
<sequence length="256" mass="28024">MNKCFSLVLLWGALVLGGCSAKLVPTKSARATTPAKAAEMVKATNVNFRYLKAKGKINVDAPGLQQTANLNLRMRKDSVIWLSVSLGIEGIRAYITRDSIQVLNNLQREYYAGNFTYLSERLNVPITFEQVQAALLGNYLSAPAGSAPTITTAATTQTVEFSQASVLVTQLIELARGRVSQLAVVDSKTQNKFSADYSDFRPLDNSPLQFAYTTLVKSQPATGAAATLTINYRNVDIDKERLMFPFSVPKGYARKK</sequence>
<name>A0ABP7SNR0_9BACT</name>
<proteinExistence type="predicted"/>
<dbReference type="RefSeq" id="WP_345073981.1">
    <property type="nucleotide sequence ID" value="NZ_BAABDJ010000035.1"/>
</dbReference>
<accession>A0ABP7SNR0</accession>
<dbReference type="Gene3D" id="2.50.20.10">
    <property type="entry name" value="Lipoprotein localisation LolA/LolB/LppX"/>
    <property type="match status" value="1"/>
</dbReference>